<name>A0ABM8FD91_9GAMM</name>
<reference evidence="2 3" key="1">
    <citation type="submission" date="2023-01" db="EMBL/GenBank/DDBJ databases">
        <title>Complete genome sequence of Marinomonas pontica strain 200518_36.</title>
        <authorList>
            <person name="Ueki S."/>
            <person name="Gajardo G."/>
            <person name="Maruyama F."/>
        </authorList>
    </citation>
    <scope>NUCLEOTIDE SEQUENCE [LARGE SCALE GENOMIC DNA]</scope>
    <source>
        <strain evidence="2 3">200518_36</strain>
    </source>
</reference>
<keyword evidence="1" id="KW-0472">Membrane</keyword>
<keyword evidence="3" id="KW-1185">Reference proteome</keyword>
<feature type="transmembrane region" description="Helical" evidence="1">
    <location>
        <begin position="12"/>
        <end position="29"/>
    </location>
</feature>
<proteinExistence type="predicted"/>
<evidence type="ECO:0000313" key="3">
    <source>
        <dbReference type="Proteomes" id="UP001307608"/>
    </source>
</evidence>
<dbReference type="EMBL" id="AP027271">
    <property type="protein sequence ID" value="BDX02311.1"/>
    <property type="molecule type" value="Genomic_DNA"/>
</dbReference>
<accession>A0ABM8FD91</accession>
<protein>
    <recommendedName>
        <fullName evidence="4">DoxX family protein</fullName>
    </recommendedName>
</protein>
<dbReference type="RefSeq" id="WP_265728924.1">
    <property type="nucleotide sequence ID" value="NZ_AP027271.1"/>
</dbReference>
<feature type="transmembrane region" description="Helical" evidence="1">
    <location>
        <begin position="118"/>
        <end position="137"/>
    </location>
</feature>
<feature type="transmembrane region" description="Helical" evidence="1">
    <location>
        <begin position="79"/>
        <end position="98"/>
    </location>
</feature>
<gene>
    <name evidence="2" type="ORF">MACH16_10590</name>
</gene>
<evidence type="ECO:0000256" key="1">
    <source>
        <dbReference type="SAM" id="Phobius"/>
    </source>
</evidence>
<keyword evidence="1" id="KW-1133">Transmembrane helix</keyword>
<keyword evidence="1" id="KW-0812">Transmembrane</keyword>
<feature type="transmembrane region" description="Helical" evidence="1">
    <location>
        <begin position="49"/>
        <end position="72"/>
    </location>
</feature>
<sequence length="156" mass="17063">MKSSFMKPSFTKYVPAVFIAFVFVQSLFFKFTGSYETDYIFGVLGTWSGLAFFGQYGGYIIGVAELIAALLLFSRWHGVGALMALGVMSGAIVFHFFTPLGVVMPEFNAVGEVIGNDGGLLFGMACLVWLSAAFLTLRDTKHPQGTLNQIVAKWVY</sequence>
<dbReference type="Proteomes" id="UP001307608">
    <property type="component" value="Chromosome"/>
</dbReference>
<evidence type="ECO:0000313" key="2">
    <source>
        <dbReference type="EMBL" id="BDX02311.1"/>
    </source>
</evidence>
<evidence type="ECO:0008006" key="4">
    <source>
        <dbReference type="Google" id="ProtNLM"/>
    </source>
</evidence>
<organism evidence="2 3">
    <name type="scientific">Marinomonas pontica</name>
    <dbReference type="NCBI Taxonomy" id="264739"/>
    <lineage>
        <taxon>Bacteria</taxon>
        <taxon>Pseudomonadati</taxon>
        <taxon>Pseudomonadota</taxon>
        <taxon>Gammaproteobacteria</taxon>
        <taxon>Oceanospirillales</taxon>
        <taxon>Oceanospirillaceae</taxon>
        <taxon>Marinomonas</taxon>
    </lineage>
</organism>